<accession>A0ABY0EUW6</accession>
<feature type="DNA-binding region" description="H-T-H motif" evidence="2">
    <location>
        <begin position="32"/>
        <end position="51"/>
    </location>
</feature>
<organism evidence="4 5">
    <name type="scientific">Clostridium tetani</name>
    <dbReference type="NCBI Taxonomy" id="1513"/>
    <lineage>
        <taxon>Bacteria</taxon>
        <taxon>Bacillati</taxon>
        <taxon>Bacillota</taxon>
        <taxon>Clostridia</taxon>
        <taxon>Eubacteriales</taxon>
        <taxon>Clostridiaceae</taxon>
        <taxon>Clostridium</taxon>
    </lineage>
</organism>
<keyword evidence="1 2" id="KW-0238">DNA-binding</keyword>
<gene>
    <name evidence="4" type="ORF">DP131_03970</name>
</gene>
<evidence type="ECO:0000313" key="5">
    <source>
        <dbReference type="Proteomes" id="UP000290273"/>
    </source>
</evidence>
<dbReference type="InterPro" id="IPR050624">
    <property type="entry name" value="HTH-type_Tx_Regulator"/>
</dbReference>
<dbReference type="PANTHER" id="PTHR43479:SF11">
    <property type="entry name" value="ACREF_ENVCD OPERON REPRESSOR-RELATED"/>
    <property type="match status" value="1"/>
</dbReference>
<dbReference type="Pfam" id="PF21303">
    <property type="entry name" value="TetR_C_39"/>
    <property type="match status" value="1"/>
</dbReference>
<protein>
    <submittedName>
        <fullName evidence="4">TetR/AcrR family transcriptional regulator</fullName>
    </submittedName>
</protein>
<evidence type="ECO:0000256" key="1">
    <source>
        <dbReference type="ARBA" id="ARBA00023125"/>
    </source>
</evidence>
<dbReference type="RefSeq" id="WP_023439487.1">
    <property type="nucleotide sequence ID" value="NZ_CASHSW010000029.1"/>
</dbReference>
<dbReference type="EMBL" id="QMAU01000019">
    <property type="protein sequence ID" value="RXI57796.1"/>
    <property type="molecule type" value="Genomic_DNA"/>
</dbReference>
<dbReference type="PROSITE" id="PS50977">
    <property type="entry name" value="HTH_TETR_2"/>
    <property type="match status" value="1"/>
</dbReference>
<dbReference type="Pfam" id="PF00440">
    <property type="entry name" value="TetR_N"/>
    <property type="match status" value="1"/>
</dbReference>
<dbReference type="PANTHER" id="PTHR43479">
    <property type="entry name" value="ACREF/ENVCD OPERON REPRESSOR-RELATED"/>
    <property type="match status" value="1"/>
</dbReference>
<name>A0ABY0EUW6_CLOTA</name>
<evidence type="ECO:0000259" key="3">
    <source>
        <dbReference type="PROSITE" id="PS50977"/>
    </source>
</evidence>
<evidence type="ECO:0000256" key="2">
    <source>
        <dbReference type="PROSITE-ProRule" id="PRU00335"/>
    </source>
</evidence>
<dbReference type="SUPFAM" id="SSF46689">
    <property type="entry name" value="Homeodomain-like"/>
    <property type="match status" value="1"/>
</dbReference>
<sequence>MARLNTNYDKRRNELMNEIWNIFLRNGYENTTLSLIIKELKISKGAFYHYFQTKESCADAVVEMFSQDCYEKIARLTLNESAVINLKNLTISCSKLFNENEYRIENINKPSNSIFHQKLMVALVKKLAPLYADVISQGVREKVFDTGYPLEAAQMILTLSNFFFDADLFGWSHQEMPAKLAAFKELFARTLKTDPELFNFLEKY</sequence>
<dbReference type="InterPro" id="IPR009057">
    <property type="entry name" value="Homeodomain-like_sf"/>
</dbReference>
<dbReference type="Gene3D" id="1.10.357.10">
    <property type="entry name" value="Tetracycline Repressor, domain 2"/>
    <property type="match status" value="1"/>
</dbReference>
<evidence type="ECO:0000313" key="4">
    <source>
        <dbReference type="EMBL" id="RXI57796.1"/>
    </source>
</evidence>
<dbReference type="InterPro" id="IPR001647">
    <property type="entry name" value="HTH_TetR"/>
</dbReference>
<reference evidence="4 5" key="1">
    <citation type="submission" date="2018-06" db="EMBL/GenBank/DDBJ databases">
        <title>Genome conservation of Clostridium tetani.</title>
        <authorList>
            <person name="Bruggemann H."/>
            <person name="Popoff M.R."/>
        </authorList>
    </citation>
    <scope>NUCLEOTIDE SEQUENCE [LARGE SCALE GENOMIC DNA]</scope>
    <source>
        <strain evidence="4 5">63.05</strain>
    </source>
</reference>
<dbReference type="Proteomes" id="UP000290273">
    <property type="component" value="Unassembled WGS sequence"/>
</dbReference>
<comment type="caution">
    <text evidence="4">The sequence shown here is derived from an EMBL/GenBank/DDBJ whole genome shotgun (WGS) entry which is preliminary data.</text>
</comment>
<proteinExistence type="predicted"/>
<feature type="domain" description="HTH tetR-type" evidence="3">
    <location>
        <begin position="9"/>
        <end position="69"/>
    </location>
</feature>
<dbReference type="InterPro" id="IPR049149">
    <property type="entry name" value="TetR/AcrR_C"/>
</dbReference>